<protein>
    <recommendedName>
        <fullName evidence="3">SH3 domain-containing protein</fullName>
    </recommendedName>
</protein>
<sequence length="272" mass="29673">MICLVGLSRAEASEPVMVTAKQQGQGVLRANRDQCLLVAPDHVLGTGYAITLTDRHRVLAEADRLTTIGPDLGIARVRPGPQLDCFAPRPIQDLGEVLDTAVMRQSLGTLLRVRETGGIETFAVRFSGLDQHYVHVTPTTPGVTLQKGISGSQLLLEGDPVGMVQTIDSVANSISAYRFDALQHLLSYSYPQPEPTDETPSVREIDKDGASAPNTLVIATTRTAIREQPDRWSHVIRWLETGEATRVQGKVQGIPWLMTADGYIYHGDVITR</sequence>
<dbReference type="EMBL" id="PXNS01000001">
    <property type="protein sequence ID" value="PTL96139.1"/>
    <property type="molecule type" value="Genomic_DNA"/>
</dbReference>
<comment type="caution">
    <text evidence="1">The sequence shown here is derived from an EMBL/GenBank/DDBJ whole genome shotgun (WGS) entry which is preliminary data.</text>
</comment>
<evidence type="ECO:0000313" key="1">
    <source>
        <dbReference type="EMBL" id="PTL96139.1"/>
    </source>
</evidence>
<organism evidence="1 2">
    <name type="scientific">Halomonas litopenaei</name>
    <dbReference type="NCBI Taxonomy" id="2109328"/>
    <lineage>
        <taxon>Bacteria</taxon>
        <taxon>Pseudomonadati</taxon>
        <taxon>Pseudomonadota</taxon>
        <taxon>Gammaproteobacteria</taxon>
        <taxon>Oceanospirillales</taxon>
        <taxon>Halomonadaceae</taxon>
        <taxon>Halomonas</taxon>
    </lineage>
</organism>
<dbReference type="Proteomes" id="UP000241895">
    <property type="component" value="Unassembled WGS sequence"/>
</dbReference>
<accession>A0ABX5IZZ9</accession>
<evidence type="ECO:0000313" key="2">
    <source>
        <dbReference type="Proteomes" id="UP000241895"/>
    </source>
</evidence>
<name>A0ABX5IZZ9_9GAMM</name>
<proteinExistence type="predicted"/>
<keyword evidence="2" id="KW-1185">Reference proteome</keyword>
<evidence type="ECO:0008006" key="3">
    <source>
        <dbReference type="Google" id="ProtNLM"/>
    </source>
</evidence>
<reference evidence="1 2" key="1">
    <citation type="submission" date="2018-03" db="EMBL/GenBank/DDBJ databases">
        <authorList>
            <person name="Zhou J."/>
            <person name="Li X."/>
            <person name="Xue M."/>
            <person name="Yin J."/>
        </authorList>
    </citation>
    <scope>NUCLEOTIDE SEQUENCE [LARGE SCALE GENOMIC DNA]</scope>
    <source>
        <strain evidence="1 2">SYSU ZJ2214</strain>
    </source>
</reference>
<gene>
    <name evidence="1" type="ORF">C6W88_01680</name>
</gene>